<dbReference type="GO" id="GO:0052693">
    <property type="term" value="F:epoxyqueuosine reductase activity"/>
    <property type="evidence" value="ECO:0007669"/>
    <property type="project" value="UniProtKB-EC"/>
</dbReference>
<keyword evidence="3" id="KW-0819">tRNA processing</keyword>
<gene>
    <name evidence="10" type="primary">queG</name>
    <name evidence="10" type="ORF">PRVXT_001863</name>
</gene>
<keyword evidence="8" id="KW-0411">Iron-sulfur</keyword>
<evidence type="ECO:0000259" key="9">
    <source>
        <dbReference type="PROSITE" id="PS51379"/>
    </source>
</evidence>
<evidence type="ECO:0000256" key="5">
    <source>
        <dbReference type="ARBA" id="ARBA00022785"/>
    </source>
</evidence>
<evidence type="ECO:0000256" key="8">
    <source>
        <dbReference type="ARBA" id="ARBA00023014"/>
    </source>
</evidence>
<proteinExistence type="predicted"/>
<dbReference type="PANTHER" id="PTHR30002:SF4">
    <property type="entry name" value="EPOXYQUEUOSINE REDUCTASE"/>
    <property type="match status" value="1"/>
</dbReference>
<evidence type="ECO:0000313" key="10">
    <source>
        <dbReference type="EMBL" id="XBX73852.1"/>
    </source>
</evidence>
<dbReference type="SUPFAM" id="SSF54862">
    <property type="entry name" value="4Fe-4S ferredoxins"/>
    <property type="match status" value="1"/>
</dbReference>
<keyword evidence="1" id="KW-0004">4Fe-4S</keyword>
<protein>
    <submittedName>
        <fullName evidence="10">tRNA epoxyqueuosine(34) reductase QueG</fullName>
        <ecNumber evidence="10">1.17.99.6</ecNumber>
    </submittedName>
</protein>
<reference evidence="10" key="2">
    <citation type="submission" date="2024-06" db="EMBL/GenBank/DDBJ databases">
        <authorList>
            <person name="Petrova K.O."/>
            <person name="Toshchakov S.V."/>
            <person name="Boltjanskaja Y.V."/>
            <person name="Kevbrin V."/>
        </authorList>
    </citation>
    <scope>NUCLEOTIDE SEQUENCE</scope>
    <source>
        <strain evidence="10">Z-910T</strain>
    </source>
</reference>
<dbReference type="EMBL" id="CP158367">
    <property type="protein sequence ID" value="XBX73852.1"/>
    <property type="molecule type" value="Genomic_DNA"/>
</dbReference>
<dbReference type="GO" id="GO:0008616">
    <property type="term" value="P:tRNA queuosine(34) biosynthetic process"/>
    <property type="evidence" value="ECO:0007669"/>
    <property type="project" value="UniProtKB-KW"/>
</dbReference>
<dbReference type="NCBIfam" id="TIGR00276">
    <property type="entry name" value="tRNA epoxyqueuosine(34) reductase QueG"/>
    <property type="match status" value="1"/>
</dbReference>
<dbReference type="PROSITE" id="PS51379">
    <property type="entry name" value="4FE4S_FER_2"/>
    <property type="match status" value="1"/>
</dbReference>
<evidence type="ECO:0000256" key="1">
    <source>
        <dbReference type="ARBA" id="ARBA00022485"/>
    </source>
</evidence>
<dbReference type="AlphaFoldDB" id="A0AAU7VIK8"/>
<keyword evidence="5" id="KW-0671">Queuosine biosynthesis</keyword>
<evidence type="ECO:0000256" key="2">
    <source>
        <dbReference type="ARBA" id="ARBA00022490"/>
    </source>
</evidence>
<evidence type="ECO:0000256" key="6">
    <source>
        <dbReference type="ARBA" id="ARBA00023002"/>
    </source>
</evidence>
<dbReference type="PANTHER" id="PTHR30002">
    <property type="entry name" value="EPOXYQUEUOSINE REDUCTASE"/>
    <property type="match status" value="1"/>
</dbReference>
<keyword evidence="7" id="KW-0408">Iron</keyword>
<keyword evidence="6 10" id="KW-0560">Oxidoreductase</keyword>
<accession>A0AAU7VIK8</accession>
<dbReference type="InterPro" id="IPR004453">
    <property type="entry name" value="QueG"/>
</dbReference>
<dbReference type="InterPro" id="IPR013542">
    <property type="entry name" value="QueG_DUF1730"/>
</dbReference>
<sequence length="308" mass="34555">MIKLSNLKERIKKKAWEIGFVETGFVKARKFKEYEDTLLQLSDKGRNPPFVTDDVEKRTNPFLIMEDCKTIISLAVSYTGYVNASLEHPPNQNQGYITPSAWGEDYHKKLEKMMGDLIDYINSEVQGNHNFIPFVDTGPLSDRHIATLAGIGFCGKNTNLITLSAGSFVWLGHILTNIAIEADAPLELSCGSCRKCIDSCPVQAIKEKGGIDYNKCLANQLIQKEASTEVLKKAENRVYGCDTCQLVCSFNSGVKKENNIASPEWIDLNFLLSLSNKKFRNNYGLKAFGWRGKKVLQRNAESILSKRN</sequence>
<organism evidence="10">
    <name type="scientific">Proteinivorax tanatarense</name>
    <dbReference type="NCBI Taxonomy" id="1260629"/>
    <lineage>
        <taxon>Bacteria</taxon>
        <taxon>Bacillati</taxon>
        <taxon>Bacillota</taxon>
        <taxon>Clostridia</taxon>
        <taxon>Eubacteriales</taxon>
        <taxon>Proteinivoracaceae</taxon>
        <taxon>Proteinivorax</taxon>
    </lineage>
</organism>
<dbReference type="GO" id="GO:0051539">
    <property type="term" value="F:4 iron, 4 sulfur cluster binding"/>
    <property type="evidence" value="ECO:0007669"/>
    <property type="project" value="UniProtKB-KW"/>
</dbReference>
<dbReference type="InterPro" id="IPR017900">
    <property type="entry name" value="4Fe4S_Fe_S_CS"/>
</dbReference>
<dbReference type="Gene3D" id="3.30.70.20">
    <property type="match status" value="1"/>
</dbReference>
<dbReference type="EC" id="1.17.99.6" evidence="10"/>
<evidence type="ECO:0000256" key="3">
    <source>
        <dbReference type="ARBA" id="ARBA00022694"/>
    </source>
</evidence>
<evidence type="ECO:0000256" key="4">
    <source>
        <dbReference type="ARBA" id="ARBA00022723"/>
    </source>
</evidence>
<reference evidence="10" key="1">
    <citation type="journal article" date="2013" name="Extremophiles">
        <title>Proteinivorax tanatarense gen. nov., sp. nov., an anaerobic, haloalkaliphilic, proteolytic bacterium isolated from a decaying algal bloom, and proposal of Proteinivoraceae fam. nov.</title>
        <authorList>
            <person name="Kevbrin V."/>
            <person name="Boltyanskaya Y."/>
            <person name="Zhilina T."/>
            <person name="Kolganova T."/>
            <person name="Lavrentjeva E."/>
            <person name="Kuznetsov B."/>
        </authorList>
    </citation>
    <scope>NUCLEOTIDE SEQUENCE</scope>
    <source>
        <strain evidence="10">Z-910T</strain>
    </source>
</reference>
<keyword evidence="4" id="KW-0479">Metal-binding</keyword>
<keyword evidence="2" id="KW-0963">Cytoplasm</keyword>
<name>A0AAU7VIK8_9FIRM</name>
<dbReference type="InterPro" id="IPR017896">
    <property type="entry name" value="4Fe4S_Fe-S-bd"/>
</dbReference>
<feature type="domain" description="4Fe-4S ferredoxin-type" evidence="9">
    <location>
        <begin position="178"/>
        <end position="210"/>
    </location>
</feature>
<dbReference type="Pfam" id="PF08331">
    <property type="entry name" value="QueG_DUF1730"/>
    <property type="match status" value="1"/>
</dbReference>
<dbReference type="GO" id="GO:0046872">
    <property type="term" value="F:metal ion binding"/>
    <property type="evidence" value="ECO:0007669"/>
    <property type="project" value="UniProtKB-KW"/>
</dbReference>
<evidence type="ECO:0000256" key="7">
    <source>
        <dbReference type="ARBA" id="ARBA00023004"/>
    </source>
</evidence>
<dbReference type="RefSeq" id="WP_350342614.1">
    <property type="nucleotide sequence ID" value="NZ_CP158367.1"/>
</dbReference>
<dbReference type="Pfam" id="PF13484">
    <property type="entry name" value="Fer4_16"/>
    <property type="match status" value="1"/>
</dbReference>
<dbReference type="PROSITE" id="PS00198">
    <property type="entry name" value="4FE4S_FER_1"/>
    <property type="match status" value="1"/>
</dbReference>